<feature type="compositionally biased region" description="Polar residues" evidence="1">
    <location>
        <begin position="822"/>
        <end position="831"/>
    </location>
</feature>
<dbReference type="AlphaFoldDB" id="R0MAX2"/>
<feature type="non-terminal residue" evidence="3">
    <location>
        <position position="956"/>
    </location>
</feature>
<feature type="region of interest" description="Disordered" evidence="1">
    <location>
        <begin position="816"/>
        <end position="836"/>
    </location>
</feature>
<reference evidence="3 4" key="1">
    <citation type="journal article" date="2013" name="BMC Genomics">
        <title>Comparative genomics of parasitic silkworm microsporidia reveal an association between genome expansion and host adaptation.</title>
        <authorList>
            <person name="Pan G."/>
            <person name="Xu J."/>
            <person name="Li T."/>
            <person name="Xia Q."/>
            <person name="Liu S.L."/>
            <person name="Zhang G."/>
            <person name="Li S."/>
            <person name="Li C."/>
            <person name="Liu H."/>
            <person name="Yang L."/>
            <person name="Liu T."/>
            <person name="Zhang X."/>
            <person name="Wu Z."/>
            <person name="Fan W."/>
            <person name="Dang X."/>
            <person name="Xiang H."/>
            <person name="Tao M."/>
            <person name="Li Y."/>
            <person name="Hu J."/>
            <person name="Li Z."/>
            <person name="Lin L."/>
            <person name="Luo J."/>
            <person name="Geng L."/>
            <person name="Wang L."/>
            <person name="Long M."/>
            <person name="Wan Y."/>
            <person name="He N."/>
            <person name="Zhang Z."/>
            <person name="Lu C."/>
            <person name="Keeling P.J."/>
            <person name="Wang J."/>
            <person name="Xiang Z."/>
            <person name="Zhou Z."/>
        </authorList>
    </citation>
    <scope>NUCLEOTIDE SEQUENCE [LARGE SCALE GENOMIC DNA]</scope>
    <source>
        <strain evidence="4">CQ1 / CVCC 102059</strain>
    </source>
</reference>
<dbReference type="STRING" id="578461.R0MAX2"/>
<dbReference type="VEuPathDB" id="MicrosporidiaDB:NBO_10g0109"/>
<protein>
    <submittedName>
        <fullName evidence="3">Cell surface antigen</fullName>
    </submittedName>
</protein>
<feature type="region of interest" description="Disordered" evidence="1">
    <location>
        <begin position="90"/>
        <end position="160"/>
    </location>
</feature>
<organism evidence="3 4">
    <name type="scientific">Nosema bombycis (strain CQ1 / CVCC 102059)</name>
    <name type="common">Microsporidian parasite</name>
    <name type="synonym">Pebrine of silkworm</name>
    <dbReference type="NCBI Taxonomy" id="578461"/>
    <lineage>
        <taxon>Eukaryota</taxon>
        <taxon>Fungi</taxon>
        <taxon>Fungi incertae sedis</taxon>
        <taxon>Microsporidia</taxon>
        <taxon>Nosematidae</taxon>
        <taxon>Nosema</taxon>
    </lineage>
</organism>
<proteinExistence type="predicted"/>
<evidence type="ECO:0000256" key="1">
    <source>
        <dbReference type="SAM" id="MobiDB-lite"/>
    </source>
</evidence>
<sequence length="956" mass="109819">MNFVIFLLSIIKTSPEELGGDQGYPNIKFRSRRSILSQPKQSYENPNTDRSRDTEYIHSIFPNEKGPYYIYPPGVSPISYVKKRIPYPEPGITPRKEKRYPPGFIHNPFDHNHGYPPSVPHNPFDHNHGYPPENPDRDVNTKERTRPFVGGPDDGDNPRNKDLKTLYDKFVNPPVPASEFPHLGQGKGPTQIQAYKHAKPRIFQGRLEDIPFPYNKHVKPFKPSKDLPPIYILPVPTTEYPPSGHDPLHPYGYPPYGHDAKHPYGFHPENPEYSHPSYAPPYGHDPLYPHGYLPIDPRHSDNLPSNELEPFYPYGYPPPDINPENIDNPFAYDHGNPPGKIYNPDDPDMNYPPAPFPRLFTRINSNDDGKSQKVDSKNFRSRGFVSQDRVELTFKVTKIISVAAASQEPSDDTRICEHYCATGFLRDDYYEKVGYRSFFDYLRKDEHECIESADLGRDGVFSFIRNEPPASVAGYIEDFDPGEVGLECVKADVNDFGDFESREDSCEGVLGYLQGVKPDGIGYEGTVDFLRGDKPEEVGYEGAVIYFRGLDQEGEVIKDVNPKYVENEDIYLETVNFHHCDDSEDSVQNQCKVPDIEIDEGIVLNPPNDVYEHVEIDFDSTVKSFEPEKEDIYFECIKPDDVEGHVITLPCHDGIKDFSDENYGFVEIEVYPKNKTRGVCITLPADKFDGTCSHSEYLHKVASKYFSNNDNFNVIPKILDFDACLEDYDLNYNDYSKAFKPKVIDFLANYNDLDDQLHPINHDDSLQGDDPKTYVFKPIEYKLEDFDIKPVDFSKDLHKNLEPLNISYGGNEFVFPNEHTSENNGEDSNFQGDDPDVIDLENNQAKSLETKQQDNYDNILILFIYLQNDNRIDYKQLDVTDRNSLTKDDGLTNINSKHFIEQDDPKSSKQSVVNRSKIVNDGRNNRDLNVFFTKRKLKKRIFLIFIFSRSRQLIKR</sequence>
<feature type="signal peptide" evidence="2">
    <location>
        <begin position="1"/>
        <end position="15"/>
    </location>
</feature>
<evidence type="ECO:0000313" key="4">
    <source>
        <dbReference type="Proteomes" id="UP000016927"/>
    </source>
</evidence>
<name>R0MAX2_NOSB1</name>
<feature type="compositionally biased region" description="Basic and acidic residues" evidence="1">
    <location>
        <begin position="123"/>
        <end position="146"/>
    </location>
</feature>
<accession>R0MAX2</accession>
<dbReference type="HOGENOM" id="CLU_308609_0_0_1"/>
<evidence type="ECO:0000256" key="2">
    <source>
        <dbReference type="SAM" id="SignalP"/>
    </source>
</evidence>
<gene>
    <name evidence="3" type="ORF">NBO_10g0109</name>
</gene>
<keyword evidence="2" id="KW-0732">Signal</keyword>
<evidence type="ECO:0000313" key="3">
    <source>
        <dbReference type="EMBL" id="EOB15119.1"/>
    </source>
</evidence>
<keyword evidence="4" id="KW-1185">Reference proteome</keyword>
<dbReference type="Proteomes" id="UP000016927">
    <property type="component" value="Unassembled WGS sequence"/>
</dbReference>
<feature type="chain" id="PRO_5013198110" evidence="2">
    <location>
        <begin position="16"/>
        <end position="956"/>
    </location>
</feature>
<dbReference type="EMBL" id="KB908918">
    <property type="protein sequence ID" value="EOB15119.1"/>
    <property type="molecule type" value="Genomic_DNA"/>
</dbReference>